<evidence type="ECO:0000256" key="2">
    <source>
        <dbReference type="ARBA" id="ARBA00004167"/>
    </source>
</evidence>
<evidence type="ECO:0000256" key="8">
    <source>
        <dbReference type="ARBA" id="ARBA00022989"/>
    </source>
</evidence>
<evidence type="ECO:0000256" key="7">
    <source>
        <dbReference type="ARBA" id="ARBA00022723"/>
    </source>
</evidence>
<reference evidence="15" key="1">
    <citation type="submission" date="2020-11" db="EMBL/GenBank/DDBJ databases">
        <title>Adaptations for nitrogen fixation in a non-lichenized fungal sporocarp promotes dispersal by wood-feeding termites.</title>
        <authorList>
            <consortium name="DOE Joint Genome Institute"/>
            <person name="Koch R.A."/>
            <person name="Yoon G."/>
            <person name="Arayal U."/>
            <person name="Lail K."/>
            <person name="Amirebrahimi M."/>
            <person name="Labutti K."/>
            <person name="Lipzen A."/>
            <person name="Riley R."/>
            <person name="Barry K."/>
            <person name="Henrissat B."/>
            <person name="Grigoriev I.V."/>
            <person name="Herr J.R."/>
            <person name="Aime M.C."/>
        </authorList>
    </citation>
    <scope>NUCLEOTIDE SEQUENCE</scope>
    <source>
        <strain evidence="15">MCA 3950</strain>
    </source>
</reference>
<dbReference type="RefSeq" id="XP_043044582.1">
    <property type="nucleotide sequence ID" value="XM_043189314.1"/>
</dbReference>
<organism evidence="15 16">
    <name type="scientific">Guyanagaster necrorhizus</name>
    <dbReference type="NCBI Taxonomy" id="856835"/>
    <lineage>
        <taxon>Eukaryota</taxon>
        <taxon>Fungi</taxon>
        <taxon>Dikarya</taxon>
        <taxon>Basidiomycota</taxon>
        <taxon>Agaricomycotina</taxon>
        <taxon>Agaricomycetes</taxon>
        <taxon>Agaricomycetidae</taxon>
        <taxon>Agaricales</taxon>
        <taxon>Marasmiineae</taxon>
        <taxon>Physalacriaceae</taxon>
        <taxon>Guyanagaster</taxon>
    </lineage>
</organism>
<dbReference type="PANTHER" id="PTHR46300:SF2">
    <property type="entry name" value="CYTOCHROME P450 MONOOXYGENASE ALNH-RELATED"/>
    <property type="match status" value="1"/>
</dbReference>
<dbReference type="GO" id="GO:0004497">
    <property type="term" value="F:monooxygenase activity"/>
    <property type="evidence" value="ECO:0007669"/>
    <property type="project" value="UniProtKB-KW"/>
</dbReference>
<dbReference type="GO" id="GO:0016705">
    <property type="term" value="F:oxidoreductase activity, acting on paired donors, with incorporation or reduction of molecular oxygen"/>
    <property type="evidence" value="ECO:0007669"/>
    <property type="project" value="InterPro"/>
</dbReference>
<comment type="pathway">
    <text evidence="3">Secondary metabolite biosynthesis.</text>
</comment>
<keyword evidence="7" id="KW-0479">Metal-binding</keyword>
<dbReference type="InterPro" id="IPR002401">
    <property type="entry name" value="Cyt_P450_E_grp-I"/>
</dbReference>
<comment type="caution">
    <text evidence="15">The sequence shown here is derived from an EMBL/GenBank/DDBJ whole genome shotgun (WGS) entry which is preliminary data.</text>
</comment>
<protein>
    <submittedName>
        <fullName evidence="15">Cytochrome P450</fullName>
    </submittedName>
</protein>
<evidence type="ECO:0000256" key="9">
    <source>
        <dbReference type="ARBA" id="ARBA00023002"/>
    </source>
</evidence>
<comment type="cofactor">
    <cofactor evidence="1">
        <name>heme</name>
        <dbReference type="ChEBI" id="CHEBI:30413"/>
    </cofactor>
</comment>
<dbReference type="AlphaFoldDB" id="A0A9P7W1U5"/>
<evidence type="ECO:0000256" key="11">
    <source>
        <dbReference type="ARBA" id="ARBA00023033"/>
    </source>
</evidence>
<evidence type="ECO:0000256" key="12">
    <source>
        <dbReference type="ARBA" id="ARBA00023136"/>
    </source>
</evidence>
<evidence type="ECO:0000313" key="16">
    <source>
        <dbReference type="Proteomes" id="UP000812287"/>
    </source>
</evidence>
<evidence type="ECO:0000256" key="6">
    <source>
        <dbReference type="ARBA" id="ARBA00022692"/>
    </source>
</evidence>
<comment type="similarity">
    <text evidence="4">Belongs to the cytochrome P450 family.</text>
</comment>
<dbReference type="InterPro" id="IPR036396">
    <property type="entry name" value="Cyt_P450_sf"/>
</dbReference>
<dbReference type="GO" id="GO:0016020">
    <property type="term" value="C:membrane"/>
    <property type="evidence" value="ECO:0007669"/>
    <property type="project" value="UniProtKB-SubCell"/>
</dbReference>
<keyword evidence="5" id="KW-0349">Heme</keyword>
<keyword evidence="10" id="KW-0408">Iron</keyword>
<evidence type="ECO:0000256" key="5">
    <source>
        <dbReference type="ARBA" id="ARBA00022617"/>
    </source>
</evidence>
<evidence type="ECO:0000256" key="14">
    <source>
        <dbReference type="SAM" id="Phobius"/>
    </source>
</evidence>
<dbReference type="Pfam" id="PF00067">
    <property type="entry name" value="p450"/>
    <property type="match status" value="1"/>
</dbReference>
<proteinExistence type="inferred from homology"/>
<dbReference type="Proteomes" id="UP000812287">
    <property type="component" value="Unassembled WGS sequence"/>
</dbReference>
<gene>
    <name evidence="15" type="ORF">BT62DRAFT_977987</name>
</gene>
<accession>A0A9P7W1U5</accession>
<dbReference type="PANTHER" id="PTHR46300">
    <property type="entry name" value="P450, PUTATIVE (EUROFUNG)-RELATED-RELATED"/>
    <property type="match status" value="1"/>
</dbReference>
<evidence type="ECO:0000256" key="4">
    <source>
        <dbReference type="ARBA" id="ARBA00010617"/>
    </source>
</evidence>
<dbReference type="Gene3D" id="1.10.630.10">
    <property type="entry name" value="Cytochrome P450"/>
    <property type="match status" value="1"/>
</dbReference>
<keyword evidence="8 14" id="KW-1133">Transmembrane helix</keyword>
<keyword evidence="13" id="KW-0325">Glycoprotein</keyword>
<name>A0A9P7W1U5_9AGAR</name>
<evidence type="ECO:0000256" key="13">
    <source>
        <dbReference type="ARBA" id="ARBA00023180"/>
    </source>
</evidence>
<keyword evidence="11" id="KW-0503">Monooxygenase</keyword>
<comment type="subcellular location">
    <subcellularLocation>
        <location evidence="2">Membrane</location>
        <topology evidence="2">Single-pass membrane protein</topology>
    </subcellularLocation>
</comment>
<dbReference type="PRINTS" id="PR00463">
    <property type="entry name" value="EP450I"/>
</dbReference>
<dbReference type="GO" id="GO:0005506">
    <property type="term" value="F:iron ion binding"/>
    <property type="evidence" value="ECO:0007669"/>
    <property type="project" value="InterPro"/>
</dbReference>
<evidence type="ECO:0000256" key="3">
    <source>
        <dbReference type="ARBA" id="ARBA00005179"/>
    </source>
</evidence>
<evidence type="ECO:0000256" key="10">
    <source>
        <dbReference type="ARBA" id="ARBA00023004"/>
    </source>
</evidence>
<dbReference type="GeneID" id="66111611"/>
<dbReference type="SUPFAM" id="SSF48264">
    <property type="entry name" value="Cytochrome P450"/>
    <property type="match status" value="1"/>
</dbReference>
<keyword evidence="6 14" id="KW-0812">Transmembrane</keyword>
<sequence>MTVTEWSVWFYVFALLVWAALRLKRIGSREPGLPPGPPTVPLLGNLNVFPTEYAHYKAYGDIYSLKVGPDTAIVITSAVAVKELIDKRSASTTDRPPHYMADVVAGGVNMVLARYSDVWRVLRKNAHTMLTPKASLELLPIQRAEATQLMYDILQAPDVPFYIRVRRYSSFVILSITYGKRCSRYESPEHLWELVLEPGAHPPVDLLPFLRHLPGAWKDLCKEARQLQRNLYFGLLDECQARLQNGQANGCFMEKVLQNQELGLNRELAGYLGGVLIEGGSDTTSSLLQSLILALMAFLEAQRKAQEEMDNVVVDQRLPTLDDFADLPYIQAVVKKNHRFRPVAPVAIPHGTLATEEYRGYMIPKSAMIFVNALRGIFHDSDVYDEPETFNPDSHFYSALALGSGRMLNTMNLIRGFQFSPATDSVTDAIVLVDITDYEKGILTAPRPFQCRITPRSDCKIKLIKRAFLNAEDVFAKFESRITAEDKEYVKRYVSRVM</sequence>
<keyword evidence="12 14" id="KW-0472">Membrane</keyword>
<evidence type="ECO:0000313" key="15">
    <source>
        <dbReference type="EMBL" id="KAG7451082.1"/>
    </source>
</evidence>
<dbReference type="InterPro" id="IPR001128">
    <property type="entry name" value="Cyt_P450"/>
</dbReference>
<keyword evidence="16" id="KW-1185">Reference proteome</keyword>
<dbReference type="InterPro" id="IPR050364">
    <property type="entry name" value="Cytochrome_P450_fung"/>
</dbReference>
<dbReference type="EMBL" id="MU250525">
    <property type="protein sequence ID" value="KAG7451082.1"/>
    <property type="molecule type" value="Genomic_DNA"/>
</dbReference>
<keyword evidence="9" id="KW-0560">Oxidoreductase</keyword>
<feature type="transmembrane region" description="Helical" evidence="14">
    <location>
        <begin position="6"/>
        <end position="23"/>
    </location>
</feature>
<dbReference type="OrthoDB" id="1103324at2759"/>
<dbReference type="GO" id="GO:0020037">
    <property type="term" value="F:heme binding"/>
    <property type="evidence" value="ECO:0007669"/>
    <property type="project" value="InterPro"/>
</dbReference>
<evidence type="ECO:0000256" key="1">
    <source>
        <dbReference type="ARBA" id="ARBA00001971"/>
    </source>
</evidence>